<keyword evidence="2" id="KW-0132">Cell division</keyword>
<dbReference type="InParanoid" id="A0A0C2SK28"/>
<accession>A0A0C2SK28</accession>
<evidence type="ECO:0000256" key="4">
    <source>
        <dbReference type="ARBA" id="ARBA00023242"/>
    </source>
</evidence>
<dbReference type="HOGENOM" id="CLU_002562_1_0_1"/>
<dbReference type="Gene3D" id="1.25.10.10">
    <property type="entry name" value="Leucine-rich Repeat Variant"/>
    <property type="match status" value="2"/>
</dbReference>
<proteinExistence type="predicted"/>
<sequence>MVAQTRHSGSSPSKKKLSFSDKLLAKGISTDALLKKLKALHVELNAMDQEHVDVASLASVRKELINTSILLHKDRGVKAYAACCLADILRLYAPDAPYTQAELRDIFQFFLRQLIAGLKGTDSPYYDQYFHLLESLSTVKSVVLVCDLPNADELLADIFRDFFALVRRDLSNKKVEMFVADILVALIDECQTLPPDVLEVLMSQFMDKNTRIEQPAYRLAVQVCNATADRMQRHVSQYFSDIIYSNAQGAEDYTEVRTAHDLIKRLYESCPGLLHSVIPQLEEELRAEDNTPRSIAVQVLGEMFSGKGGADLVKKYPTTWSVWLSKRNDKASSIRVLFVEATRGLISNLPEFRDTIEEALRAKLLDPDERVRAAACKLFSQLDYETALHHVSDGQLRAVADRGKDKKSSVRAEALNSLAKLYNLAYPEIENNEPSAVKQFAWIPDEVLQMVMKNNEVRVVVEQVLAEFILPLPSNTKGVNVDEVVWIDRLLHTMKYLTQTSINALLGLSGLKNMRPTVYEHFIEACITHNGGIIDEDEETVTRRFHSLTQFIANNLPDPHKATEDLQAFAKLNEPRLYKLMKTCMDPQTDVKTLVKTTHEFEKRLAQSMPTIVSTMTALLRRASYWVINQSAIPVLLKRMQRNRHSQILADHAQTLLTYISKHSPSLYKSHVSGLCKGLLEEKNHGILEVCLHALAALAQWDESSVPHDARTIERVTRYALHSNPRHAKFAARFLAFASTREKSCAELVEKIGDELDEEHPDVIVARIAALAQLARFAPEAFERRSDVIMSFLLKKVLMVPIVANQEEMETDEEWFEDYEVLEELRAKLLALKVCRNRSLAFGSSEKALEIATPVLKMLSSVLENNGSLSADATENPRSLSRMRLQAAVSLLHMSAIEVYADALTPKFLRLAVVVQDSCFNVRMSFLNKLIRLLQLRKIPARYNVILFLTIHDPEPDVKTTASSYVQAALKKLPTGVKIEHLEMTFIRLLHLLAHHPDFNTVPDDLMDIAKYIQFYLDLVASTETISLLYHIAMKGKTLRDAESHSHSENFYIICEIAQELIKARAHQNSWSVQSYPGKVTMPADILRALPNPETTNKVVKTVYLSEAASAALHDLLKPRLKANPKPEKKEKKQATKRKAPAKASAPSKRVRKSSKKWRSDDDDDEEDEAGDDSEPEITEYEVDRTSSRPPTSPGSDDESRRRLRPRRKGKVMHTTTRKADHVESDT</sequence>
<dbReference type="FunCoup" id="A0A0C2SK28">
    <property type="interactions" value="557"/>
</dbReference>
<evidence type="ECO:0000256" key="1">
    <source>
        <dbReference type="ARBA" id="ARBA00004123"/>
    </source>
</evidence>
<organism evidence="7 8">
    <name type="scientific">Amanita muscaria (strain Koide BX008)</name>
    <dbReference type="NCBI Taxonomy" id="946122"/>
    <lineage>
        <taxon>Eukaryota</taxon>
        <taxon>Fungi</taxon>
        <taxon>Dikarya</taxon>
        <taxon>Basidiomycota</taxon>
        <taxon>Agaricomycotina</taxon>
        <taxon>Agaricomycetes</taxon>
        <taxon>Agaricomycetidae</taxon>
        <taxon>Agaricales</taxon>
        <taxon>Pluteineae</taxon>
        <taxon>Amanitaceae</taxon>
        <taxon>Amanita</taxon>
    </lineage>
</organism>
<keyword evidence="5" id="KW-0131">Cell cycle</keyword>
<dbReference type="PANTHER" id="PTHR12663:SF0">
    <property type="entry name" value="PRECOCIOUS DISSOCIATION OF SISTERS 5, ISOFORM A"/>
    <property type="match status" value="1"/>
</dbReference>
<dbReference type="PANTHER" id="PTHR12663">
    <property type="entry name" value="ANDROGEN INDUCED INHIBITOR OF PROLIFERATION AS3 / PDS5-RELATED"/>
    <property type="match status" value="1"/>
</dbReference>
<dbReference type="GO" id="GO:0006281">
    <property type="term" value="P:DNA repair"/>
    <property type="evidence" value="ECO:0007669"/>
    <property type="project" value="TreeGrafter"/>
</dbReference>
<dbReference type="InterPro" id="IPR016024">
    <property type="entry name" value="ARM-type_fold"/>
</dbReference>
<feature type="compositionally biased region" description="Basic and acidic residues" evidence="6">
    <location>
        <begin position="1218"/>
        <end position="1227"/>
    </location>
</feature>
<keyword evidence="4" id="KW-0539">Nucleus</keyword>
<dbReference type="GO" id="GO:0000785">
    <property type="term" value="C:chromatin"/>
    <property type="evidence" value="ECO:0007669"/>
    <property type="project" value="TreeGrafter"/>
</dbReference>
<feature type="compositionally biased region" description="Basic residues" evidence="6">
    <location>
        <begin position="1202"/>
        <end position="1212"/>
    </location>
</feature>
<dbReference type="Proteomes" id="UP000054549">
    <property type="component" value="Unassembled WGS sequence"/>
</dbReference>
<keyword evidence="3" id="KW-0498">Mitosis</keyword>
<dbReference type="STRING" id="946122.A0A0C2SK28"/>
<dbReference type="EMBL" id="KN818258">
    <property type="protein sequence ID" value="KIL63535.1"/>
    <property type="molecule type" value="Genomic_DNA"/>
</dbReference>
<dbReference type="GO" id="GO:0007064">
    <property type="term" value="P:mitotic sister chromatid cohesion"/>
    <property type="evidence" value="ECO:0007669"/>
    <property type="project" value="InterPro"/>
</dbReference>
<evidence type="ECO:0000313" key="7">
    <source>
        <dbReference type="EMBL" id="KIL63535.1"/>
    </source>
</evidence>
<name>A0A0C2SK28_AMAMK</name>
<evidence type="ECO:0000256" key="3">
    <source>
        <dbReference type="ARBA" id="ARBA00022776"/>
    </source>
</evidence>
<dbReference type="Pfam" id="PF20168">
    <property type="entry name" value="PDS5"/>
    <property type="match status" value="1"/>
</dbReference>
<evidence type="ECO:0000256" key="5">
    <source>
        <dbReference type="ARBA" id="ARBA00023306"/>
    </source>
</evidence>
<protein>
    <recommendedName>
        <fullName evidence="9">Cohesin-associated protein Pds5</fullName>
    </recommendedName>
</protein>
<dbReference type="OrthoDB" id="200660at2759"/>
<feature type="compositionally biased region" description="Acidic residues" evidence="6">
    <location>
        <begin position="1161"/>
        <end position="1181"/>
    </location>
</feature>
<feature type="compositionally biased region" description="Basic and acidic residues" evidence="6">
    <location>
        <begin position="1125"/>
        <end position="1134"/>
    </location>
</feature>
<comment type="subcellular location">
    <subcellularLocation>
        <location evidence="1">Nucleus</location>
    </subcellularLocation>
</comment>
<dbReference type="SUPFAM" id="SSF48371">
    <property type="entry name" value="ARM repeat"/>
    <property type="match status" value="1"/>
</dbReference>
<evidence type="ECO:0000256" key="2">
    <source>
        <dbReference type="ARBA" id="ARBA00022618"/>
    </source>
</evidence>
<keyword evidence="8" id="KW-1185">Reference proteome</keyword>
<dbReference type="CDD" id="cd19953">
    <property type="entry name" value="PDS5"/>
    <property type="match status" value="1"/>
</dbReference>
<evidence type="ECO:0008006" key="9">
    <source>
        <dbReference type="Google" id="ProtNLM"/>
    </source>
</evidence>
<dbReference type="InterPro" id="IPR039776">
    <property type="entry name" value="Pds5"/>
</dbReference>
<dbReference type="GO" id="GO:0051301">
    <property type="term" value="P:cell division"/>
    <property type="evidence" value="ECO:0007669"/>
    <property type="project" value="UniProtKB-KW"/>
</dbReference>
<gene>
    <name evidence="7" type="ORF">M378DRAFT_192889</name>
</gene>
<feature type="region of interest" description="Disordered" evidence="6">
    <location>
        <begin position="1116"/>
        <end position="1227"/>
    </location>
</feature>
<reference evidence="7 8" key="1">
    <citation type="submission" date="2014-04" db="EMBL/GenBank/DDBJ databases">
        <title>Evolutionary Origins and Diversification of the Mycorrhizal Mutualists.</title>
        <authorList>
            <consortium name="DOE Joint Genome Institute"/>
            <consortium name="Mycorrhizal Genomics Consortium"/>
            <person name="Kohler A."/>
            <person name="Kuo A."/>
            <person name="Nagy L.G."/>
            <person name="Floudas D."/>
            <person name="Copeland A."/>
            <person name="Barry K.W."/>
            <person name="Cichocki N."/>
            <person name="Veneault-Fourrey C."/>
            <person name="LaButti K."/>
            <person name="Lindquist E.A."/>
            <person name="Lipzen A."/>
            <person name="Lundell T."/>
            <person name="Morin E."/>
            <person name="Murat C."/>
            <person name="Riley R."/>
            <person name="Ohm R."/>
            <person name="Sun H."/>
            <person name="Tunlid A."/>
            <person name="Henrissat B."/>
            <person name="Grigoriev I.V."/>
            <person name="Hibbett D.S."/>
            <person name="Martin F."/>
        </authorList>
    </citation>
    <scope>NUCLEOTIDE SEQUENCE [LARGE SCALE GENOMIC DNA]</scope>
    <source>
        <strain evidence="7 8">Koide BX008</strain>
    </source>
</reference>
<evidence type="ECO:0000256" key="6">
    <source>
        <dbReference type="SAM" id="MobiDB-lite"/>
    </source>
</evidence>
<evidence type="ECO:0000313" key="8">
    <source>
        <dbReference type="Proteomes" id="UP000054549"/>
    </source>
</evidence>
<dbReference type="GO" id="GO:0005634">
    <property type="term" value="C:nucleus"/>
    <property type="evidence" value="ECO:0007669"/>
    <property type="project" value="UniProtKB-SubCell"/>
</dbReference>
<dbReference type="AlphaFoldDB" id="A0A0C2SK28"/>
<dbReference type="InterPro" id="IPR011989">
    <property type="entry name" value="ARM-like"/>
</dbReference>